<keyword evidence="3" id="KW-1185">Reference proteome</keyword>
<evidence type="ECO:0008006" key="4">
    <source>
        <dbReference type="Google" id="ProtNLM"/>
    </source>
</evidence>
<evidence type="ECO:0000256" key="1">
    <source>
        <dbReference type="SAM" id="MobiDB-lite"/>
    </source>
</evidence>
<dbReference type="Proteomes" id="UP001501000">
    <property type="component" value="Unassembled WGS sequence"/>
</dbReference>
<dbReference type="EMBL" id="BAABAJ010000012">
    <property type="protein sequence ID" value="GAA3925709.1"/>
    <property type="molecule type" value="Genomic_DNA"/>
</dbReference>
<protein>
    <recommendedName>
        <fullName evidence="4">Secreted protein</fullName>
    </recommendedName>
</protein>
<evidence type="ECO:0000313" key="3">
    <source>
        <dbReference type="Proteomes" id="UP001501000"/>
    </source>
</evidence>
<name>A0ABP7MLI2_9ACTN</name>
<evidence type="ECO:0000313" key="2">
    <source>
        <dbReference type="EMBL" id="GAA3925709.1"/>
    </source>
</evidence>
<organism evidence="2 3">
    <name type="scientific">Streptomyces gulbargensis</name>
    <dbReference type="NCBI Taxonomy" id="364901"/>
    <lineage>
        <taxon>Bacteria</taxon>
        <taxon>Bacillati</taxon>
        <taxon>Actinomycetota</taxon>
        <taxon>Actinomycetes</taxon>
        <taxon>Kitasatosporales</taxon>
        <taxon>Streptomycetaceae</taxon>
        <taxon>Streptomyces</taxon>
    </lineage>
</organism>
<gene>
    <name evidence="2" type="ORF">GCM10022244_38830</name>
</gene>
<accession>A0ABP7MLI2</accession>
<reference evidence="3" key="1">
    <citation type="journal article" date="2019" name="Int. J. Syst. Evol. Microbiol.">
        <title>The Global Catalogue of Microorganisms (GCM) 10K type strain sequencing project: providing services to taxonomists for standard genome sequencing and annotation.</title>
        <authorList>
            <consortium name="The Broad Institute Genomics Platform"/>
            <consortium name="The Broad Institute Genome Sequencing Center for Infectious Disease"/>
            <person name="Wu L."/>
            <person name="Ma J."/>
        </authorList>
    </citation>
    <scope>NUCLEOTIDE SEQUENCE [LARGE SCALE GENOMIC DNA]</scope>
    <source>
        <strain evidence="3">JCM 16956</strain>
    </source>
</reference>
<sequence>MVKLSFGVAAGAGALVALVVAYRRQRVDEGGLPGAAHGGQARASPEPFHMPTKGSRRDSSRSSVIENARATACKVLYSS</sequence>
<comment type="caution">
    <text evidence="2">The sequence shown here is derived from an EMBL/GenBank/DDBJ whole genome shotgun (WGS) entry which is preliminary data.</text>
</comment>
<feature type="region of interest" description="Disordered" evidence="1">
    <location>
        <begin position="30"/>
        <end position="64"/>
    </location>
</feature>
<proteinExistence type="predicted"/>